<dbReference type="GO" id="GO:0004252">
    <property type="term" value="F:serine-type endopeptidase activity"/>
    <property type="evidence" value="ECO:0007669"/>
    <property type="project" value="InterPro"/>
</dbReference>
<sequence length="142" mass="15829">GWALPSRIGFTGAITLNGRVERVGGIREKVVAASLEGLDTVVLPSGNKRDWEGIPEELREGLEAIFVEHLNELEVFMEGWGRDWERMKGSDLGTGTCRMMIGQLLIVHNASSVFERLAICFWSGNIEVPILMDVERLIPTYT</sequence>
<dbReference type="AlphaFoldDB" id="A0A7J6SLW7"/>
<accession>A0A7J6SLW7</accession>
<dbReference type="GO" id="GO:0005759">
    <property type="term" value="C:mitochondrial matrix"/>
    <property type="evidence" value="ECO:0007669"/>
    <property type="project" value="TreeGrafter"/>
</dbReference>
<organism evidence="3 4">
    <name type="scientific">Perkinsus olseni</name>
    <name type="common">Perkinsus atlanticus</name>
    <dbReference type="NCBI Taxonomy" id="32597"/>
    <lineage>
        <taxon>Eukaryota</taxon>
        <taxon>Sar</taxon>
        <taxon>Alveolata</taxon>
        <taxon>Perkinsozoa</taxon>
        <taxon>Perkinsea</taxon>
        <taxon>Perkinsida</taxon>
        <taxon>Perkinsidae</taxon>
        <taxon>Perkinsus</taxon>
    </lineage>
</organism>
<proteinExistence type="predicted"/>
<evidence type="ECO:0000259" key="2">
    <source>
        <dbReference type="PROSITE" id="PS51786"/>
    </source>
</evidence>
<protein>
    <recommendedName>
        <fullName evidence="2">Lon proteolytic domain-containing protein</fullName>
    </recommendedName>
</protein>
<dbReference type="PRINTS" id="PR00830">
    <property type="entry name" value="ENDOLAPTASE"/>
</dbReference>
<feature type="non-terminal residue" evidence="3">
    <location>
        <position position="1"/>
    </location>
</feature>
<reference evidence="3 4" key="1">
    <citation type="submission" date="2020-04" db="EMBL/GenBank/DDBJ databases">
        <title>Perkinsus olseni comparative genomics.</title>
        <authorList>
            <person name="Bogema D.R."/>
        </authorList>
    </citation>
    <scope>NUCLEOTIDE SEQUENCE [LARGE SCALE GENOMIC DNA]</scope>
    <source>
        <strain evidence="3 4">ATCC PRA-207</strain>
    </source>
</reference>
<dbReference type="GO" id="GO:0007005">
    <property type="term" value="P:mitochondrion organization"/>
    <property type="evidence" value="ECO:0007669"/>
    <property type="project" value="TreeGrafter"/>
</dbReference>
<dbReference type="InterPro" id="IPR008269">
    <property type="entry name" value="Lon_proteolytic"/>
</dbReference>
<gene>
    <name evidence="3" type="ORF">FOZ63_014907</name>
</gene>
<dbReference type="GO" id="GO:0005524">
    <property type="term" value="F:ATP binding"/>
    <property type="evidence" value="ECO:0007669"/>
    <property type="project" value="InterPro"/>
</dbReference>
<dbReference type="Proteomes" id="UP000553632">
    <property type="component" value="Unassembled WGS sequence"/>
</dbReference>
<comment type="caution">
    <text evidence="3">The sequence shown here is derived from an EMBL/GenBank/DDBJ whole genome shotgun (WGS) entry which is preliminary data.</text>
</comment>
<dbReference type="PROSITE" id="PS51786">
    <property type="entry name" value="LON_PROTEOLYTIC"/>
    <property type="match status" value="1"/>
</dbReference>
<dbReference type="InterPro" id="IPR027065">
    <property type="entry name" value="Lon_Prtase"/>
</dbReference>
<dbReference type="GO" id="GO:0006515">
    <property type="term" value="P:protein quality control for misfolded or incompletely synthesized proteins"/>
    <property type="evidence" value="ECO:0007669"/>
    <property type="project" value="TreeGrafter"/>
</dbReference>
<dbReference type="PANTHER" id="PTHR43718">
    <property type="entry name" value="LON PROTEASE"/>
    <property type="match status" value="1"/>
</dbReference>
<dbReference type="GO" id="GO:0051131">
    <property type="term" value="P:chaperone-mediated protein complex assembly"/>
    <property type="evidence" value="ECO:0007669"/>
    <property type="project" value="TreeGrafter"/>
</dbReference>
<dbReference type="Gene3D" id="3.30.230.10">
    <property type="match status" value="1"/>
</dbReference>
<dbReference type="GO" id="GO:0004176">
    <property type="term" value="F:ATP-dependent peptidase activity"/>
    <property type="evidence" value="ECO:0007669"/>
    <property type="project" value="InterPro"/>
</dbReference>
<name>A0A7J6SLW7_PEROL</name>
<dbReference type="InterPro" id="IPR014721">
    <property type="entry name" value="Ribsml_uS5_D2-typ_fold_subgr"/>
</dbReference>
<dbReference type="GO" id="GO:0003697">
    <property type="term" value="F:single-stranded DNA binding"/>
    <property type="evidence" value="ECO:0007669"/>
    <property type="project" value="TreeGrafter"/>
</dbReference>
<evidence type="ECO:0000313" key="3">
    <source>
        <dbReference type="EMBL" id="KAF4733949.1"/>
    </source>
</evidence>
<dbReference type="InterPro" id="IPR020568">
    <property type="entry name" value="Ribosomal_Su5_D2-typ_SF"/>
</dbReference>
<dbReference type="EMBL" id="JABANO010017177">
    <property type="protein sequence ID" value="KAF4733949.1"/>
    <property type="molecule type" value="Genomic_DNA"/>
</dbReference>
<keyword evidence="4" id="KW-1185">Reference proteome</keyword>
<dbReference type="Pfam" id="PF05362">
    <property type="entry name" value="Lon_C"/>
    <property type="match status" value="1"/>
</dbReference>
<feature type="non-terminal residue" evidence="3">
    <location>
        <position position="142"/>
    </location>
</feature>
<feature type="domain" description="Lon proteolytic" evidence="2">
    <location>
        <begin position="1"/>
        <end position="80"/>
    </location>
</feature>
<dbReference type="PANTHER" id="PTHR43718:SF2">
    <property type="entry name" value="LON PROTEASE HOMOLOG, MITOCHONDRIAL"/>
    <property type="match status" value="1"/>
</dbReference>
<comment type="caution">
    <text evidence="1">Lacks conserved residue(s) required for the propagation of feature annotation.</text>
</comment>
<evidence type="ECO:0000313" key="4">
    <source>
        <dbReference type="Proteomes" id="UP000553632"/>
    </source>
</evidence>
<dbReference type="SUPFAM" id="SSF54211">
    <property type="entry name" value="Ribosomal protein S5 domain 2-like"/>
    <property type="match status" value="1"/>
</dbReference>
<evidence type="ECO:0000256" key="1">
    <source>
        <dbReference type="PROSITE-ProRule" id="PRU01122"/>
    </source>
</evidence>